<dbReference type="RefSeq" id="XP_033593798.1">
    <property type="nucleotide sequence ID" value="XM_033732207.1"/>
</dbReference>
<organism evidence="2 3">
    <name type="scientific">Neohortaea acidophila</name>
    <dbReference type="NCBI Taxonomy" id="245834"/>
    <lineage>
        <taxon>Eukaryota</taxon>
        <taxon>Fungi</taxon>
        <taxon>Dikarya</taxon>
        <taxon>Ascomycota</taxon>
        <taxon>Pezizomycotina</taxon>
        <taxon>Dothideomycetes</taxon>
        <taxon>Dothideomycetidae</taxon>
        <taxon>Mycosphaerellales</taxon>
        <taxon>Teratosphaeriaceae</taxon>
        <taxon>Neohortaea</taxon>
    </lineage>
</organism>
<dbReference type="Proteomes" id="UP000799767">
    <property type="component" value="Unassembled WGS sequence"/>
</dbReference>
<evidence type="ECO:0000313" key="2">
    <source>
        <dbReference type="EMBL" id="KAF2487229.1"/>
    </source>
</evidence>
<evidence type="ECO:0000313" key="3">
    <source>
        <dbReference type="Proteomes" id="UP000799767"/>
    </source>
</evidence>
<reference evidence="2" key="1">
    <citation type="journal article" date="2020" name="Stud. Mycol.">
        <title>101 Dothideomycetes genomes: a test case for predicting lifestyles and emergence of pathogens.</title>
        <authorList>
            <person name="Haridas S."/>
            <person name="Albert R."/>
            <person name="Binder M."/>
            <person name="Bloem J."/>
            <person name="Labutti K."/>
            <person name="Salamov A."/>
            <person name="Andreopoulos B."/>
            <person name="Baker S."/>
            <person name="Barry K."/>
            <person name="Bills G."/>
            <person name="Bluhm B."/>
            <person name="Cannon C."/>
            <person name="Castanera R."/>
            <person name="Culley D."/>
            <person name="Daum C."/>
            <person name="Ezra D."/>
            <person name="Gonzalez J."/>
            <person name="Henrissat B."/>
            <person name="Kuo A."/>
            <person name="Liang C."/>
            <person name="Lipzen A."/>
            <person name="Lutzoni F."/>
            <person name="Magnuson J."/>
            <person name="Mondo S."/>
            <person name="Nolan M."/>
            <person name="Ohm R."/>
            <person name="Pangilinan J."/>
            <person name="Park H.-J."/>
            <person name="Ramirez L."/>
            <person name="Alfaro M."/>
            <person name="Sun H."/>
            <person name="Tritt A."/>
            <person name="Yoshinaga Y."/>
            <person name="Zwiers L.-H."/>
            <person name="Turgeon B."/>
            <person name="Goodwin S."/>
            <person name="Spatafora J."/>
            <person name="Crous P."/>
            <person name="Grigoriev I."/>
        </authorList>
    </citation>
    <scope>NUCLEOTIDE SEQUENCE</scope>
    <source>
        <strain evidence="2">CBS 113389</strain>
    </source>
</reference>
<proteinExistence type="predicted"/>
<dbReference type="AlphaFoldDB" id="A0A6A6Q5A8"/>
<feature type="region of interest" description="Disordered" evidence="1">
    <location>
        <begin position="23"/>
        <end position="60"/>
    </location>
</feature>
<evidence type="ECO:0000256" key="1">
    <source>
        <dbReference type="SAM" id="MobiDB-lite"/>
    </source>
</evidence>
<name>A0A6A6Q5A8_9PEZI</name>
<sequence>MPCFAGTSVHSALHSVIHPSIPPPLPLAKQTNISPHPSPSSGQPDAVISPPHLNPPRAVGATKLGLPGNVPAHCFRLARARRALQLQRGGVAQARPPSPQRCACSPPAINHTMRARVMIIIVRPPAQIDFFCLLLTEPRNLPRSRR</sequence>
<gene>
    <name evidence="2" type="ORF">BDY17DRAFT_288553</name>
</gene>
<keyword evidence="3" id="KW-1185">Reference proteome</keyword>
<dbReference type="EMBL" id="MU001631">
    <property type="protein sequence ID" value="KAF2487229.1"/>
    <property type="molecule type" value="Genomic_DNA"/>
</dbReference>
<protein>
    <submittedName>
        <fullName evidence="2">Uncharacterized protein</fullName>
    </submittedName>
</protein>
<feature type="compositionally biased region" description="Polar residues" evidence="1">
    <location>
        <begin position="29"/>
        <end position="43"/>
    </location>
</feature>
<dbReference type="GeneID" id="54473209"/>
<accession>A0A6A6Q5A8</accession>